<name>A0ABT1KYS5_9ACTN</name>
<organism evidence="1 2">
    <name type="scientific">Nocardioides pinisoli</name>
    <dbReference type="NCBI Taxonomy" id="2950279"/>
    <lineage>
        <taxon>Bacteria</taxon>
        <taxon>Bacillati</taxon>
        <taxon>Actinomycetota</taxon>
        <taxon>Actinomycetes</taxon>
        <taxon>Propionibacteriales</taxon>
        <taxon>Nocardioidaceae</taxon>
        <taxon>Nocardioides</taxon>
    </lineage>
</organism>
<dbReference type="EMBL" id="JANARS010000005">
    <property type="protein sequence ID" value="MCP3422757.1"/>
    <property type="molecule type" value="Genomic_DNA"/>
</dbReference>
<comment type="caution">
    <text evidence="1">The sequence shown here is derived from an EMBL/GenBank/DDBJ whole genome shotgun (WGS) entry which is preliminary data.</text>
</comment>
<protein>
    <submittedName>
        <fullName evidence="1">Uncharacterized protein</fullName>
    </submittedName>
</protein>
<reference evidence="1 2" key="1">
    <citation type="submission" date="2022-06" db="EMBL/GenBank/DDBJ databases">
        <authorList>
            <person name="So Y."/>
        </authorList>
    </citation>
    <scope>NUCLEOTIDE SEQUENCE [LARGE SCALE GENOMIC DNA]</scope>
    <source>
        <strain evidence="1 2">STR3</strain>
    </source>
</reference>
<dbReference type="InterPro" id="IPR054206">
    <property type="entry name" value="DUF6912"/>
</dbReference>
<gene>
    <name evidence="1" type="ORF">NCI01_13220</name>
</gene>
<evidence type="ECO:0000313" key="1">
    <source>
        <dbReference type="EMBL" id="MCP3422757.1"/>
    </source>
</evidence>
<dbReference type="Proteomes" id="UP001204524">
    <property type="component" value="Unassembled WGS sequence"/>
</dbReference>
<dbReference type="RefSeq" id="WP_254181950.1">
    <property type="nucleotide sequence ID" value="NZ_JANARS010000005.1"/>
</dbReference>
<proteinExistence type="predicted"/>
<dbReference type="Pfam" id="PF21853">
    <property type="entry name" value="DUF6912"/>
    <property type="match status" value="1"/>
</dbReference>
<sequence length="117" mass="12504">MTRRYLPSTLPRLAEDWAADGPRVVDAVLAADDGEESEYAALMSAADASAELVAALPDGARRRVVVVAETSTADAPVRWRDVVAVHVDTEDDADADDDLAWWATQEVGDLVAQDPAL</sequence>
<accession>A0ABT1KYS5</accession>
<keyword evidence="2" id="KW-1185">Reference proteome</keyword>
<evidence type="ECO:0000313" key="2">
    <source>
        <dbReference type="Proteomes" id="UP001204524"/>
    </source>
</evidence>